<name>A0A0K2VHF8_LEPSM</name>
<proteinExistence type="predicted"/>
<evidence type="ECO:0000313" key="1">
    <source>
        <dbReference type="EMBL" id="CDW49672.1"/>
    </source>
</evidence>
<protein>
    <submittedName>
        <fullName evidence="1">Uncharacterized protein</fullName>
    </submittedName>
</protein>
<accession>A0A0K2VHF8</accession>
<organism evidence="1">
    <name type="scientific">Lepeophtheirus salmonis</name>
    <name type="common">Salmon louse</name>
    <name type="synonym">Caligus salmonis</name>
    <dbReference type="NCBI Taxonomy" id="72036"/>
    <lineage>
        <taxon>Eukaryota</taxon>
        <taxon>Metazoa</taxon>
        <taxon>Ecdysozoa</taxon>
        <taxon>Arthropoda</taxon>
        <taxon>Crustacea</taxon>
        <taxon>Multicrustacea</taxon>
        <taxon>Hexanauplia</taxon>
        <taxon>Copepoda</taxon>
        <taxon>Siphonostomatoida</taxon>
        <taxon>Caligidae</taxon>
        <taxon>Lepeophtheirus</taxon>
    </lineage>
</organism>
<dbReference type="AlphaFoldDB" id="A0A0K2VHF8"/>
<dbReference type="EMBL" id="HACA01032311">
    <property type="protein sequence ID" value="CDW49672.1"/>
    <property type="molecule type" value="Transcribed_RNA"/>
</dbReference>
<reference evidence="1" key="1">
    <citation type="submission" date="2014-05" db="EMBL/GenBank/DDBJ databases">
        <authorList>
            <person name="Chronopoulou M."/>
        </authorList>
    </citation>
    <scope>NUCLEOTIDE SEQUENCE</scope>
    <source>
        <tissue evidence="1">Whole organism</tissue>
    </source>
</reference>
<sequence>LLCIYEVYNCGHLNFILYHRNLILVAICIKIATNTINFKYCIS</sequence>
<feature type="non-terminal residue" evidence="1">
    <location>
        <position position="1"/>
    </location>
</feature>